<dbReference type="Gene3D" id="3.90.760.10">
    <property type="entry name" value="Flavocytochrome c sulphide dehydrogenase, flavin-binding domain"/>
    <property type="match status" value="1"/>
</dbReference>
<keyword evidence="2" id="KW-0274">FAD</keyword>
<dbReference type="InterPro" id="IPR036188">
    <property type="entry name" value="FAD/NAD-bd_sf"/>
</dbReference>
<dbReference type="GO" id="GO:0016491">
    <property type="term" value="F:oxidoreductase activity"/>
    <property type="evidence" value="ECO:0007669"/>
    <property type="project" value="InterPro"/>
</dbReference>
<dbReference type="KEGG" id="niy:FQ775_21025"/>
<evidence type="ECO:0000256" key="3">
    <source>
        <dbReference type="SAM" id="SignalP"/>
    </source>
</evidence>
<sequence length="422" mass="44981">MTRLTRRQFTTALAAGAAGLAMPSYLRAQDKPKVVVIGGGAGGATAAKYIARDSDGGIDVTLVENSETFTTCFFSNLYLGGFRDFRSITHSYDTLVSAYGITKVTGMATAVDRAAKTVTMADGTSIPYDRLVLSPGIDLLWDSVPGYSEEAADVAPHAWQAGPQTELLKAKLDAVEDGQNVVMVAPPNPFRCPPGPYERASMMAHVLKAKGYTNSKVIIIDPKDKFSKQGLFQPGWEKYYPGMVEWYGPDVHGGIKSVDVAAGTIETDLDTFKGALLNIIPAQKAGAIADGLANDSGFCPIDAATMRSTMDEAIYVIGDASIAGDMPKSGFSANSQAKIAAMNVRGDLTDSKVFPAKYSNTCWSLIETDDGVKVGAQYEPQDGKITSVTSFISQPDEDVALRKATYEESIGWYSGITADMFG</sequence>
<reference evidence="7" key="1">
    <citation type="submission" date="2020-04" db="EMBL/GenBank/DDBJ databases">
        <title>Nitratireductor sp. nov. isolated from mangrove soil.</title>
        <authorList>
            <person name="Ye Y."/>
        </authorList>
    </citation>
    <scope>NUCLEOTIDE SEQUENCE</scope>
    <source>
        <strain evidence="7">SY7</strain>
    </source>
</reference>
<dbReference type="Pfam" id="PF21706">
    <property type="entry name" value="FCSD_central"/>
    <property type="match status" value="1"/>
</dbReference>
<name>A0A5B8L3T4_9HYPH</name>
<dbReference type="InterPro" id="IPR016156">
    <property type="entry name" value="FAD/NAD-linked_Rdtase_dimer_sf"/>
</dbReference>
<dbReference type="PANTHER" id="PTHR43755:SF1">
    <property type="entry name" value="FAD-DEPENDENT PYRIDINE NUCLEOTIDE-DISULPHIDE OXIDOREDUCTASE"/>
    <property type="match status" value="1"/>
</dbReference>
<evidence type="ECO:0000313" key="8">
    <source>
        <dbReference type="Proteomes" id="UP000321389"/>
    </source>
</evidence>
<feature type="domain" description="Sulfide dehydrogenase [flavocytochrome c] flavoprotein chain central" evidence="6">
    <location>
        <begin position="165"/>
        <end position="281"/>
    </location>
</feature>
<evidence type="ECO:0000259" key="4">
    <source>
        <dbReference type="Pfam" id="PF07992"/>
    </source>
</evidence>
<evidence type="ECO:0000256" key="1">
    <source>
        <dbReference type="ARBA" id="ARBA00022630"/>
    </source>
</evidence>
<dbReference type="InterPro" id="IPR006311">
    <property type="entry name" value="TAT_signal"/>
</dbReference>
<dbReference type="PANTHER" id="PTHR43755">
    <property type="match status" value="1"/>
</dbReference>
<evidence type="ECO:0000259" key="5">
    <source>
        <dbReference type="Pfam" id="PF09242"/>
    </source>
</evidence>
<keyword evidence="3" id="KW-0732">Signal</keyword>
<dbReference type="InterPro" id="IPR049386">
    <property type="entry name" value="FCSD_central"/>
</dbReference>
<feature type="chain" id="PRO_5023082799" evidence="3">
    <location>
        <begin position="29"/>
        <end position="422"/>
    </location>
</feature>
<feature type="domain" description="Flavocytochrome c sulphide dehydrogenase flavin-binding" evidence="5">
    <location>
        <begin position="356"/>
        <end position="421"/>
    </location>
</feature>
<feature type="domain" description="FAD/NAD(P)-binding" evidence="4">
    <location>
        <begin position="33"/>
        <end position="147"/>
    </location>
</feature>
<gene>
    <name evidence="7" type="ORF">FQ775_21025</name>
</gene>
<keyword evidence="1" id="KW-0285">Flavoprotein</keyword>
<keyword evidence="8" id="KW-1185">Reference proteome</keyword>
<dbReference type="RefSeq" id="WP_146301286.1">
    <property type="nucleotide sequence ID" value="NZ_CP042301.2"/>
</dbReference>
<accession>A0A5B8L3T4</accession>
<dbReference type="InterPro" id="IPR052541">
    <property type="entry name" value="SQRD"/>
</dbReference>
<evidence type="ECO:0000259" key="6">
    <source>
        <dbReference type="Pfam" id="PF21706"/>
    </source>
</evidence>
<dbReference type="SUPFAM" id="SSF51905">
    <property type="entry name" value="FAD/NAD(P)-binding domain"/>
    <property type="match status" value="2"/>
</dbReference>
<evidence type="ECO:0000256" key="2">
    <source>
        <dbReference type="ARBA" id="ARBA00022827"/>
    </source>
</evidence>
<dbReference type="PROSITE" id="PS51318">
    <property type="entry name" value="TAT"/>
    <property type="match status" value="1"/>
</dbReference>
<dbReference type="Gene3D" id="3.50.50.60">
    <property type="entry name" value="FAD/NAD(P)-binding domain"/>
    <property type="match status" value="2"/>
</dbReference>
<dbReference type="InterPro" id="IPR037092">
    <property type="entry name" value="FlavoCytC_S_DH_flav-bd_sf"/>
</dbReference>
<dbReference type="InterPro" id="IPR015323">
    <property type="entry name" value="FlavoCytC_S_DH_flav-bd"/>
</dbReference>
<dbReference type="AlphaFoldDB" id="A0A5B8L3T4"/>
<dbReference type="SUPFAM" id="SSF55424">
    <property type="entry name" value="FAD/NAD-linked reductases, dimerisation (C-terminal) domain"/>
    <property type="match status" value="1"/>
</dbReference>
<dbReference type="Pfam" id="PF09242">
    <property type="entry name" value="FCSD-flav_bind"/>
    <property type="match status" value="1"/>
</dbReference>
<protein>
    <submittedName>
        <fullName evidence="7">FAD-dependent oxidoreductase</fullName>
    </submittedName>
</protein>
<dbReference type="EMBL" id="CP042301">
    <property type="protein sequence ID" value="QDZ02651.1"/>
    <property type="molecule type" value="Genomic_DNA"/>
</dbReference>
<dbReference type="Pfam" id="PF07992">
    <property type="entry name" value="Pyr_redox_2"/>
    <property type="match status" value="1"/>
</dbReference>
<evidence type="ECO:0000313" key="7">
    <source>
        <dbReference type="EMBL" id="QDZ02651.1"/>
    </source>
</evidence>
<dbReference type="GO" id="GO:0050660">
    <property type="term" value="F:flavin adenine dinucleotide binding"/>
    <property type="evidence" value="ECO:0007669"/>
    <property type="project" value="InterPro"/>
</dbReference>
<feature type="signal peptide" evidence="3">
    <location>
        <begin position="1"/>
        <end position="28"/>
    </location>
</feature>
<dbReference type="Proteomes" id="UP000321389">
    <property type="component" value="Chromosome"/>
</dbReference>
<dbReference type="InterPro" id="IPR023753">
    <property type="entry name" value="FAD/NAD-binding_dom"/>
</dbReference>
<organism evidence="7 8">
    <name type="scientific">Nitratireductor mangrovi</name>
    <dbReference type="NCBI Taxonomy" id="2599600"/>
    <lineage>
        <taxon>Bacteria</taxon>
        <taxon>Pseudomonadati</taxon>
        <taxon>Pseudomonadota</taxon>
        <taxon>Alphaproteobacteria</taxon>
        <taxon>Hyphomicrobiales</taxon>
        <taxon>Phyllobacteriaceae</taxon>
        <taxon>Nitratireductor</taxon>
    </lineage>
</organism>
<proteinExistence type="predicted"/>
<dbReference type="OrthoDB" id="9805710at2"/>